<sequence>MVIMGPGRVDIRTARKSKPISDKNTSSRHRALRSSRVISSSSVSELRPPSSSSVMRQKKKANKGLVATKITPVKNVHGVSSTEDSKMLDVDNNAKPRRRRVDSSDYIRRRFLYDDDSSQKTSKGKSTKTLKRSASYDLRFRSSTVALMAASSANLQRKRKRIHGKTTLDPSFIHDRKGRRSKPLSPVLNDKLQLSDSHSSADEAESATDEQISPNDGVALATANYPDRHVKMETGGDSHRLLKPLFRKLYKKGSCKQEPAVSPETLQNTPDYIHELPEIFLDDHMTDFTRSRGPVVLSKRARHRIIQRPSPPRTNFIKQMSEYSSREFHELAISDTDEAFRHQVRSNFALDCDSTRVVGGEWSGRLTRTAEPGPSVSIRPQSGVDVEDFAGDLIPQSSVTTHCPSGSGSSRRKSPIRPMQVLRSEPIMYQSDHSGATCATSGAPIIQQRLLAPSFSQSPGSGVTGVSNVQGLVDLCAAAGLDSTATGHSQPSPAPAECGASTGQHTPTLVSSVHSSSYNLVKSNLVSLQPSGRMLVDTSAGQPISGYTVASATPISRISLMPSRCSYGSSQNTRLPQASSGSKSLPVNSGPTSSSNNSGSRRRPTILKRGAVPTPTPSTNQYRKISSHTGIRTLPLISPSTTPHLSPPFMRTALRGAQPSHIAPGVQPSRQPLTYAIVSAAAAGQPGVIAVAPNNRGTAAFPSSQTASSRLFGSRRNANSGTTALETRPVPSSTSSSALTLISCLPTPSVVSCPVQQSVRYAVVRGAGEGKKYVLLGGGTNLGVAGYSKPLKPITTGAEGGDMLHEEPCDVDTALVSSTAPVTPTFYSHTSTAAGNMTTNKNLPSEQAAAIVS</sequence>
<feature type="compositionally biased region" description="Polar residues" evidence="1">
    <location>
        <begin position="501"/>
        <end position="510"/>
    </location>
</feature>
<feature type="region of interest" description="Disordered" evidence="1">
    <location>
        <begin position="396"/>
        <end position="416"/>
    </location>
</feature>
<feature type="region of interest" description="Disordered" evidence="1">
    <location>
        <begin position="565"/>
        <end position="624"/>
    </location>
</feature>
<feature type="region of interest" description="Disordered" evidence="1">
    <location>
        <begin position="483"/>
        <end position="510"/>
    </location>
</feature>
<evidence type="ECO:0000256" key="1">
    <source>
        <dbReference type="SAM" id="MobiDB-lite"/>
    </source>
</evidence>
<reference evidence="2" key="1">
    <citation type="submission" date="2019-11" db="UniProtKB">
        <authorList>
            <consortium name="WormBaseParasite"/>
        </authorList>
    </citation>
    <scope>IDENTIFICATION</scope>
</reference>
<feature type="region of interest" description="Disordered" evidence="1">
    <location>
        <begin position="1"/>
        <end position="69"/>
    </location>
</feature>
<evidence type="ECO:0000313" key="2">
    <source>
        <dbReference type="WBParaSite" id="MCU_008789-RB"/>
    </source>
</evidence>
<dbReference type="WBParaSite" id="MCU_008789-RB">
    <property type="protein sequence ID" value="MCU_008789-RB"/>
    <property type="gene ID" value="MCU_008789"/>
</dbReference>
<accession>A0A5K3FLK9</accession>
<name>A0A5K3FLK9_MESCO</name>
<organism evidence="2">
    <name type="scientific">Mesocestoides corti</name>
    <name type="common">Flatworm</name>
    <dbReference type="NCBI Taxonomy" id="53468"/>
    <lineage>
        <taxon>Eukaryota</taxon>
        <taxon>Metazoa</taxon>
        <taxon>Spiralia</taxon>
        <taxon>Lophotrochozoa</taxon>
        <taxon>Platyhelminthes</taxon>
        <taxon>Cestoda</taxon>
        <taxon>Eucestoda</taxon>
        <taxon>Cyclophyllidea</taxon>
        <taxon>Mesocestoididae</taxon>
        <taxon>Mesocestoides</taxon>
    </lineage>
</organism>
<feature type="compositionally biased region" description="Polar residues" evidence="1">
    <location>
        <begin position="700"/>
        <end position="725"/>
    </location>
</feature>
<feature type="compositionally biased region" description="Polar residues" evidence="1">
    <location>
        <begin position="566"/>
        <end position="587"/>
    </location>
</feature>
<feature type="compositionally biased region" description="Low complexity" evidence="1">
    <location>
        <begin position="34"/>
        <end position="54"/>
    </location>
</feature>
<feature type="region of interest" description="Disordered" evidence="1">
    <location>
        <begin position="700"/>
        <end position="733"/>
    </location>
</feature>
<feature type="region of interest" description="Disordered" evidence="1">
    <location>
        <begin position="156"/>
        <end position="217"/>
    </location>
</feature>
<dbReference type="AlphaFoldDB" id="A0A5K3FLK9"/>
<protein>
    <submittedName>
        <fullName evidence="2">Non-specific serine/threonine protein kinase</fullName>
    </submittedName>
</protein>
<feature type="compositionally biased region" description="Low complexity" evidence="1">
    <location>
        <begin position="588"/>
        <end position="599"/>
    </location>
</feature>
<proteinExistence type="predicted"/>